<dbReference type="Gene3D" id="3.40.50.10190">
    <property type="entry name" value="BRCT domain"/>
    <property type="match status" value="2"/>
</dbReference>
<dbReference type="InterPro" id="IPR001357">
    <property type="entry name" value="BRCT_dom"/>
</dbReference>
<feature type="compositionally biased region" description="Basic and acidic residues" evidence="1">
    <location>
        <begin position="290"/>
        <end position="301"/>
    </location>
</feature>
<dbReference type="Proteomes" id="UP000789595">
    <property type="component" value="Unassembled WGS sequence"/>
</dbReference>
<feature type="compositionally biased region" description="Basic and acidic residues" evidence="1">
    <location>
        <begin position="134"/>
        <end position="151"/>
    </location>
</feature>
<dbReference type="CDD" id="cd17716">
    <property type="entry name" value="BRCT_microcephalin_rpt1"/>
    <property type="match status" value="1"/>
</dbReference>
<dbReference type="EMBL" id="CAKKNE010000002">
    <property type="protein sequence ID" value="CAH0367968.1"/>
    <property type="molecule type" value="Genomic_DNA"/>
</dbReference>
<gene>
    <name evidence="3" type="ORF">PECAL_2P10150</name>
</gene>
<feature type="compositionally biased region" description="Basic residues" evidence="1">
    <location>
        <begin position="302"/>
        <end position="311"/>
    </location>
</feature>
<evidence type="ECO:0000256" key="1">
    <source>
        <dbReference type="SAM" id="MobiDB-lite"/>
    </source>
</evidence>
<sequence length="763" mass="79242">MSRSRSKTPKPASDQPRIFVDVRLSDGMDGGLMVREILEKLGARVLRSWAGTRARATHLVWKDGDARTQEEARNCGAAVVGLSWVNACRDVNGIAPTRGHEIAPAARSTARAFLIQRELATTARKRRQTPRAPDTARLRAEDLPGSDDPRFRSTTSGERTPAIAPTAPWSDGSEGDPAPRTVGVVEGTPAVEAPRTAIREAWSFTQRDRRSSGAAAPTQAVSSGSGKRSSAATDIYSQSGTEAAPTQPTQPQPPPGTLFSPPAEAPAPAPTTRGSRTSAAGGAANLLLSARDRYWDDEPSARRRARGRRATRGSLAPDPTLRLDARLEAASQESSRPRSGATARSSLTSPPAPAARKRRRAVGGTPPAAPETTPAPPAARPAPAQPRRGAAPAATTANPLHARASPKAAARSRKRRRVIPEDPADATPAPRDVIVIDGSPEEAKAAAPAPPPARRRGAAVAAPPEEATTNPLLRAAASPPPAVPAPALAPAPAAPPRAAPAQPRRGAAPATSNPMHARDSPTANRTRRRSRGAAAIDDDEAARPAKRPQTLVISASGVDPAGRTALRAAAAAVERAGGGKARFADDELLAKLKGVLPARATHLVAQATDEDAKPPRTLKVLFALARGGCAIVRPSWVEASRSAGRWADVDDHLAGYGPPRAAGAGRRILDGLAVHVAPSALGPKDPSSSALTALVSAAGGRSVALRHAAVALVGTNWKPSDCRQAGLRALHRSGCALRFRWLCEAVEAGDAGAVARELYATNH</sequence>
<dbReference type="OrthoDB" id="2384350at2759"/>
<feature type="compositionally biased region" description="Polar residues" evidence="1">
    <location>
        <begin position="219"/>
        <end position="241"/>
    </location>
</feature>
<feature type="compositionally biased region" description="Low complexity" evidence="1">
    <location>
        <begin position="458"/>
        <end position="477"/>
    </location>
</feature>
<organism evidence="3 4">
    <name type="scientific">Pelagomonas calceolata</name>
    <dbReference type="NCBI Taxonomy" id="35677"/>
    <lineage>
        <taxon>Eukaryota</taxon>
        <taxon>Sar</taxon>
        <taxon>Stramenopiles</taxon>
        <taxon>Ochrophyta</taxon>
        <taxon>Pelagophyceae</taxon>
        <taxon>Pelagomonadales</taxon>
        <taxon>Pelagomonadaceae</taxon>
        <taxon>Pelagomonas</taxon>
    </lineage>
</organism>
<reference evidence="3" key="1">
    <citation type="submission" date="2021-11" db="EMBL/GenBank/DDBJ databases">
        <authorList>
            <consortium name="Genoscope - CEA"/>
            <person name="William W."/>
        </authorList>
    </citation>
    <scope>NUCLEOTIDE SEQUENCE</scope>
</reference>
<feature type="compositionally biased region" description="Low complexity" evidence="1">
    <location>
        <begin position="499"/>
        <end position="510"/>
    </location>
</feature>
<feature type="compositionally biased region" description="Pro residues" evidence="1">
    <location>
        <begin position="367"/>
        <end position="384"/>
    </location>
</feature>
<feature type="domain" description="BRCT" evidence="2">
    <location>
        <begin position="34"/>
        <end position="102"/>
    </location>
</feature>
<feature type="region of interest" description="Disordered" evidence="1">
    <location>
        <begin position="121"/>
        <end position="556"/>
    </location>
</feature>
<dbReference type="AlphaFoldDB" id="A0A8J2SDR9"/>
<evidence type="ECO:0000259" key="2">
    <source>
        <dbReference type="PROSITE" id="PS50172"/>
    </source>
</evidence>
<evidence type="ECO:0000313" key="4">
    <source>
        <dbReference type="Proteomes" id="UP000789595"/>
    </source>
</evidence>
<feature type="compositionally biased region" description="Pro residues" evidence="1">
    <location>
        <begin position="478"/>
        <end position="498"/>
    </location>
</feature>
<dbReference type="InterPro" id="IPR036420">
    <property type="entry name" value="BRCT_dom_sf"/>
</dbReference>
<dbReference type="SUPFAM" id="SSF52113">
    <property type="entry name" value="BRCT domain"/>
    <property type="match status" value="2"/>
</dbReference>
<feature type="domain" description="BRCT" evidence="2">
    <location>
        <begin position="590"/>
        <end position="654"/>
    </location>
</feature>
<feature type="compositionally biased region" description="Low complexity" evidence="1">
    <location>
        <begin position="270"/>
        <end position="289"/>
    </location>
</feature>
<comment type="caution">
    <text evidence="3">The sequence shown here is derived from an EMBL/GenBank/DDBJ whole genome shotgun (WGS) entry which is preliminary data.</text>
</comment>
<accession>A0A8J2SDR9</accession>
<proteinExistence type="predicted"/>
<dbReference type="PROSITE" id="PS50172">
    <property type="entry name" value="BRCT"/>
    <property type="match status" value="2"/>
</dbReference>
<protein>
    <recommendedName>
        <fullName evidence="2">BRCT domain-containing protein</fullName>
    </recommendedName>
</protein>
<feature type="compositionally biased region" description="Low complexity" evidence="1">
    <location>
        <begin position="385"/>
        <end position="409"/>
    </location>
</feature>
<name>A0A8J2SDR9_9STRA</name>
<evidence type="ECO:0000313" key="3">
    <source>
        <dbReference type="EMBL" id="CAH0367968.1"/>
    </source>
</evidence>
<keyword evidence="4" id="KW-1185">Reference proteome</keyword>